<dbReference type="Gene3D" id="3.40.50.720">
    <property type="entry name" value="NAD(P)-binding Rossmann-like Domain"/>
    <property type="match status" value="1"/>
</dbReference>
<evidence type="ECO:0000313" key="7">
    <source>
        <dbReference type="Proteomes" id="UP000011721"/>
    </source>
</evidence>
<dbReference type="RefSeq" id="WP_015403238.1">
    <property type="nucleotide sequence ID" value="NC_020304.1"/>
</dbReference>
<proteinExistence type="predicted"/>
<keyword evidence="1" id="KW-0813">Transport</keyword>
<dbReference type="AlphaFoldDB" id="M1P778"/>
<evidence type="ECO:0000259" key="5">
    <source>
        <dbReference type="PROSITE" id="PS51201"/>
    </source>
</evidence>
<protein>
    <submittedName>
        <fullName evidence="6">K+ transport system, NAD-binding component</fullName>
    </submittedName>
</protein>
<dbReference type="PATRIC" id="fig|1167006.5.peg.1086"/>
<keyword evidence="2" id="KW-0633">Potassium transport</keyword>
<dbReference type="Proteomes" id="UP000011721">
    <property type="component" value="Chromosome"/>
</dbReference>
<feature type="domain" description="RCK N-terminal" evidence="5">
    <location>
        <begin position="1"/>
        <end position="118"/>
    </location>
</feature>
<keyword evidence="4" id="KW-0406">Ion transport</keyword>
<gene>
    <name evidence="6" type="ordered locus">UWK_00968</name>
</gene>
<keyword evidence="7" id="KW-1185">Reference proteome</keyword>
<evidence type="ECO:0000313" key="6">
    <source>
        <dbReference type="EMBL" id="AGF77542.1"/>
    </source>
</evidence>
<dbReference type="HOGENOM" id="CLU_046525_2_5_7"/>
<dbReference type="InterPro" id="IPR036291">
    <property type="entry name" value="NAD(P)-bd_dom_sf"/>
</dbReference>
<name>M1P778_DESSD</name>
<dbReference type="SUPFAM" id="SSF51735">
    <property type="entry name" value="NAD(P)-binding Rossmann-fold domains"/>
    <property type="match status" value="1"/>
</dbReference>
<dbReference type="InterPro" id="IPR003148">
    <property type="entry name" value="RCK_N"/>
</dbReference>
<dbReference type="PROSITE" id="PS51201">
    <property type="entry name" value="RCK_N"/>
    <property type="match status" value="1"/>
</dbReference>
<dbReference type="eggNOG" id="COG0569">
    <property type="taxonomic scope" value="Bacteria"/>
</dbReference>
<sequence length="225" mass="25123">MRIVFIGTGKVSIETAKELIRKGHEVVIIEIDKDMIDELSEELDCSFLHGDGSLPNILHEVNPGETDFLFCLTNSDQVNLIASLVGRSLGFVRIVTSIGDPQFETICHELGLKDTINPSRTISRFLVDMAGGGEIIELSTVIKDEARFFTLIATEKDAVAAKDLKLPAEAKVICYYRDGKFSHADEKTEFCFGDEIVILTHSKNMPVLEERWQPKPVPEELQSKE</sequence>
<dbReference type="Pfam" id="PF02254">
    <property type="entry name" value="TrkA_N"/>
    <property type="match status" value="1"/>
</dbReference>
<reference evidence="7" key="1">
    <citation type="journal article" date="2013" name="Stand. Genomic Sci.">
        <title>Complete genome sequence of Desulfocapsa sulfexigens, a marine deltaproteobacterium specialized in disproportionating inorganic sulfur compounds.</title>
        <authorList>
            <person name="Finster K.W."/>
            <person name="Kjeldsen K.U."/>
            <person name="Kube M."/>
            <person name="Reinhardt R."/>
            <person name="Mussmann M."/>
            <person name="Amann R."/>
            <person name="Schreiber L."/>
        </authorList>
    </citation>
    <scope>NUCLEOTIDE SEQUENCE [LARGE SCALE GENOMIC DNA]</scope>
    <source>
        <strain evidence="7">DSM 10523 / SB164P1</strain>
    </source>
</reference>
<dbReference type="KEGG" id="dsf:UWK_00968"/>
<accession>M1P778</accession>
<dbReference type="PANTHER" id="PTHR43833:SF5">
    <property type="entry name" value="TRK SYSTEM POTASSIUM UPTAKE PROTEIN TRKA"/>
    <property type="match status" value="1"/>
</dbReference>
<dbReference type="PANTHER" id="PTHR43833">
    <property type="entry name" value="POTASSIUM CHANNEL PROTEIN 2-RELATED-RELATED"/>
    <property type="match status" value="1"/>
</dbReference>
<dbReference type="PRINTS" id="PR00335">
    <property type="entry name" value="KUPTAKETRKA"/>
</dbReference>
<dbReference type="EMBL" id="CP003985">
    <property type="protein sequence ID" value="AGF77542.1"/>
    <property type="molecule type" value="Genomic_DNA"/>
</dbReference>
<organism evidence="6 7">
    <name type="scientific">Desulfocapsa sulfexigens (strain DSM 10523 / SB164P1)</name>
    <dbReference type="NCBI Taxonomy" id="1167006"/>
    <lineage>
        <taxon>Bacteria</taxon>
        <taxon>Pseudomonadati</taxon>
        <taxon>Thermodesulfobacteriota</taxon>
        <taxon>Desulfobulbia</taxon>
        <taxon>Desulfobulbales</taxon>
        <taxon>Desulfocapsaceae</taxon>
        <taxon>Desulfocapsa</taxon>
    </lineage>
</organism>
<dbReference type="OrthoDB" id="9776294at2"/>
<dbReference type="STRING" id="1167006.UWK_00968"/>
<evidence type="ECO:0000256" key="3">
    <source>
        <dbReference type="ARBA" id="ARBA00022958"/>
    </source>
</evidence>
<evidence type="ECO:0000256" key="2">
    <source>
        <dbReference type="ARBA" id="ARBA00022538"/>
    </source>
</evidence>
<dbReference type="InterPro" id="IPR006036">
    <property type="entry name" value="K_uptake_TrkA"/>
</dbReference>
<dbReference type="InterPro" id="IPR050721">
    <property type="entry name" value="Trk_Ktr_HKT_K-transport"/>
</dbReference>
<dbReference type="GO" id="GO:0015079">
    <property type="term" value="F:potassium ion transmembrane transporter activity"/>
    <property type="evidence" value="ECO:0007669"/>
    <property type="project" value="InterPro"/>
</dbReference>
<dbReference type="GO" id="GO:0005886">
    <property type="term" value="C:plasma membrane"/>
    <property type="evidence" value="ECO:0007669"/>
    <property type="project" value="InterPro"/>
</dbReference>
<evidence type="ECO:0000256" key="4">
    <source>
        <dbReference type="ARBA" id="ARBA00023065"/>
    </source>
</evidence>
<keyword evidence="3" id="KW-0630">Potassium</keyword>
<evidence type="ECO:0000256" key="1">
    <source>
        <dbReference type="ARBA" id="ARBA00022448"/>
    </source>
</evidence>